<organism evidence="4 5">
    <name type="scientific">Metabacillus lacus</name>
    <dbReference type="NCBI Taxonomy" id="1983721"/>
    <lineage>
        <taxon>Bacteria</taxon>
        <taxon>Bacillati</taxon>
        <taxon>Bacillota</taxon>
        <taxon>Bacilli</taxon>
        <taxon>Bacillales</taxon>
        <taxon>Bacillaceae</taxon>
        <taxon>Metabacillus</taxon>
    </lineage>
</organism>
<evidence type="ECO:0000313" key="5">
    <source>
        <dbReference type="Proteomes" id="UP000448867"/>
    </source>
</evidence>
<dbReference type="InterPro" id="IPR000182">
    <property type="entry name" value="GNAT_dom"/>
</dbReference>
<evidence type="ECO:0000313" key="4">
    <source>
        <dbReference type="EMBL" id="MRX73025.1"/>
    </source>
</evidence>
<reference evidence="4 5" key="1">
    <citation type="submission" date="2019-11" db="EMBL/GenBank/DDBJ databases">
        <title>Bacillus lacus genome.</title>
        <authorList>
            <person name="Allen C.J."/>
            <person name="Newman J.D."/>
        </authorList>
    </citation>
    <scope>NUCLEOTIDE SEQUENCE [LARGE SCALE GENOMIC DNA]</scope>
    <source>
        <strain evidence="4 5">KCTC 33946</strain>
    </source>
</reference>
<evidence type="ECO:0000256" key="1">
    <source>
        <dbReference type="ARBA" id="ARBA00022679"/>
    </source>
</evidence>
<sequence>MEIKRAGLDDLDAVAQLFDEYRVFYNKESDVKAAKAFITDRIANNESVIFLAHEGDTPIGFVQLYPIFTSIGMQCKWLLNDLFVNSKHRRTGAGKALMNAAKEHAIFTEAAGLQLETAMDNTRAQALYESLGYKKEKETYFYTLTL</sequence>
<dbReference type="SUPFAM" id="SSF55729">
    <property type="entry name" value="Acyl-CoA N-acyltransferases (Nat)"/>
    <property type="match status" value="1"/>
</dbReference>
<protein>
    <submittedName>
        <fullName evidence="4">GNAT family N-acetyltransferase</fullName>
    </submittedName>
</protein>
<dbReference type="PROSITE" id="PS51186">
    <property type="entry name" value="GNAT"/>
    <property type="match status" value="1"/>
</dbReference>
<dbReference type="GO" id="GO:0016747">
    <property type="term" value="F:acyltransferase activity, transferring groups other than amino-acyl groups"/>
    <property type="evidence" value="ECO:0007669"/>
    <property type="project" value="InterPro"/>
</dbReference>
<dbReference type="RefSeq" id="WP_154308275.1">
    <property type="nucleotide sequence ID" value="NZ_WKKI01000025.1"/>
</dbReference>
<dbReference type="Gene3D" id="3.40.630.30">
    <property type="match status" value="1"/>
</dbReference>
<dbReference type="OrthoDB" id="9792929at2"/>
<dbReference type="CDD" id="cd04301">
    <property type="entry name" value="NAT_SF"/>
    <property type="match status" value="1"/>
</dbReference>
<dbReference type="InterPro" id="IPR050832">
    <property type="entry name" value="Bact_Acetyltransf"/>
</dbReference>
<keyword evidence="5" id="KW-1185">Reference proteome</keyword>
<name>A0A7X2LXX8_9BACI</name>
<accession>A0A7X2LXX8</accession>
<evidence type="ECO:0000256" key="2">
    <source>
        <dbReference type="ARBA" id="ARBA00023315"/>
    </source>
</evidence>
<comment type="caution">
    <text evidence="4">The sequence shown here is derived from an EMBL/GenBank/DDBJ whole genome shotgun (WGS) entry which is preliminary data.</text>
</comment>
<evidence type="ECO:0000259" key="3">
    <source>
        <dbReference type="PROSITE" id="PS51186"/>
    </source>
</evidence>
<feature type="domain" description="N-acetyltransferase" evidence="3">
    <location>
        <begin position="1"/>
        <end position="146"/>
    </location>
</feature>
<dbReference type="EMBL" id="WKKI01000025">
    <property type="protein sequence ID" value="MRX73025.1"/>
    <property type="molecule type" value="Genomic_DNA"/>
</dbReference>
<gene>
    <name evidence="4" type="ORF">GJU40_12825</name>
</gene>
<dbReference type="AlphaFoldDB" id="A0A7X2LXX8"/>
<proteinExistence type="predicted"/>
<keyword evidence="1 4" id="KW-0808">Transferase</keyword>
<dbReference type="InterPro" id="IPR016181">
    <property type="entry name" value="Acyl_CoA_acyltransferase"/>
</dbReference>
<dbReference type="PANTHER" id="PTHR43877">
    <property type="entry name" value="AMINOALKYLPHOSPHONATE N-ACETYLTRANSFERASE-RELATED-RELATED"/>
    <property type="match status" value="1"/>
</dbReference>
<keyword evidence="2" id="KW-0012">Acyltransferase</keyword>
<dbReference type="PANTHER" id="PTHR43877:SF2">
    <property type="entry name" value="AMINOALKYLPHOSPHONATE N-ACETYLTRANSFERASE-RELATED"/>
    <property type="match status" value="1"/>
</dbReference>
<dbReference type="Proteomes" id="UP000448867">
    <property type="component" value="Unassembled WGS sequence"/>
</dbReference>
<dbReference type="Pfam" id="PF00583">
    <property type="entry name" value="Acetyltransf_1"/>
    <property type="match status" value="1"/>
</dbReference>